<keyword evidence="13" id="KW-1185">Reference proteome</keyword>
<evidence type="ECO:0000256" key="8">
    <source>
        <dbReference type="ARBA" id="ARBA00023224"/>
    </source>
</evidence>
<evidence type="ECO:0000256" key="2">
    <source>
        <dbReference type="ARBA" id="ARBA00022475"/>
    </source>
</evidence>
<dbReference type="InterPro" id="IPR000276">
    <property type="entry name" value="GPCR_Rhodpsn"/>
</dbReference>
<feature type="transmembrane region" description="Helical" evidence="10">
    <location>
        <begin position="267"/>
        <end position="290"/>
    </location>
</feature>
<keyword evidence="7 9" id="KW-0675">Receptor</keyword>
<evidence type="ECO:0000256" key="5">
    <source>
        <dbReference type="ARBA" id="ARBA00023040"/>
    </source>
</evidence>
<organism evidence="12 13">
    <name type="scientific">Anolis carolinensis</name>
    <name type="common">Green anole</name>
    <name type="synonym">American chameleon</name>
    <dbReference type="NCBI Taxonomy" id="28377"/>
    <lineage>
        <taxon>Eukaryota</taxon>
        <taxon>Metazoa</taxon>
        <taxon>Chordata</taxon>
        <taxon>Craniata</taxon>
        <taxon>Vertebrata</taxon>
        <taxon>Euteleostomi</taxon>
        <taxon>Lepidosauria</taxon>
        <taxon>Squamata</taxon>
        <taxon>Bifurcata</taxon>
        <taxon>Unidentata</taxon>
        <taxon>Episquamata</taxon>
        <taxon>Toxicofera</taxon>
        <taxon>Iguania</taxon>
        <taxon>Dactyloidae</taxon>
        <taxon>Anolis</taxon>
    </lineage>
</organism>
<keyword evidence="3 9" id="KW-0812">Transmembrane</keyword>
<name>H9GQK1_ANOCA</name>
<evidence type="ECO:0000256" key="7">
    <source>
        <dbReference type="ARBA" id="ARBA00023170"/>
    </source>
</evidence>
<feature type="transmembrane region" description="Helical" evidence="10">
    <location>
        <begin position="174"/>
        <end position="203"/>
    </location>
</feature>
<dbReference type="GO" id="GO:0007186">
    <property type="term" value="P:G protein-coupled receptor signaling pathway"/>
    <property type="evidence" value="ECO:0000318"/>
    <property type="project" value="GO_Central"/>
</dbReference>
<feature type="transmembrane region" description="Helical" evidence="10">
    <location>
        <begin position="135"/>
        <end position="154"/>
    </location>
</feature>
<evidence type="ECO:0000313" key="13">
    <source>
        <dbReference type="Proteomes" id="UP000001646"/>
    </source>
</evidence>
<dbReference type="GO" id="GO:0038023">
    <property type="term" value="F:signaling receptor activity"/>
    <property type="evidence" value="ECO:0000318"/>
    <property type="project" value="GO_Central"/>
</dbReference>
<proteinExistence type="inferred from homology"/>
<keyword evidence="2" id="KW-1003">Cell membrane</keyword>
<evidence type="ECO:0000256" key="1">
    <source>
        <dbReference type="ARBA" id="ARBA00004651"/>
    </source>
</evidence>
<dbReference type="Bgee" id="ENSACAG00000025558">
    <property type="expression patterns" value="Expressed in adrenal gland and 6 other cell types or tissues"/>
</dbReference>
<dbReference type="eggNOG" id="ENOG502RYQQ">
    <property type="taxonomic scope" value="Eukaryota"/>
</dbReference>
<evidence type="ECO:0000256" key="4">
    <source>
        <dbReference type="ARBA" id="ARBA00022989"/>
    </source>
</evidence>
<dbReference type="KEGG" id="acs:103281114"/>
<evidence type="ECO:0000313" key="12">
    <source>
        <dbReference type="Ensembl" id="ENSACAP00000018237.2"/>
    </source>
</evidence>
<dbReference type="HOGENOM" id="CLU_009579_8_2_1"/>
<reference evidence="12" key="3">
    <citation type="submission" date="2025-09" db="UniProtKB">
        <authorList>
            <consortium name="Ensembl"/>
        </authorList>
    </citation>
    <scope>IDENTIFICATION</scope>
</reference>
<dbReference type="GO" id="GO:0004930">
    <property type="term" value="F:G protein-coupled receptor activity"/>
    <property type="evidence" value="ECO:0007669"/>
    <property type="project" value="UniProtKB-KW"/>
</dbReference>
<comment type="subcellular location">
    <subcellularLocation>
        <location evidence="1">Cell membrane</location>
        <topology evidence="1">Multi-pass membrane protein</topology>
    </subcellularLocation>
</comment>
<dbReference type="PANTHER" id="PTHR24231:SF35">
    <property type="entry name" value="P2Y PURINOCEPTOR 4-LIKE"/>
    <property type="match status" value="1"/>
</dbReference>
<dbReference type="Pfam" id="PF00001">
    <property type="entry name" value="7tm_1"/>
    <property type="match status" value="1"/>
</dbReference>
<dbReference type="Proteomes" id="UP000001646">
    <property type="component" value="Unplaced"/>
</dbReference>
<reference evidence="12" key="2">
    <citation type="submission" date="2025-08" db="UniProtKB">
        <authorList>
            <consortium name="Ensembl"/>
        </authorList>
    </citation>
    <scope>IDENTIFICATION</scope>
</reference>
<dbReference type="PRINTS" id="PR00237">
    <property type="entry name" value="GPCRRHODOPSN"/>
</dbReference>
<dbReference type="InterPro" id="IPR017452">
    <property type="entry name" value="GPCR_Rhodpsn_7TM"/>
</dbReference>
<dbReference type="Ensembl" id="ENSACAT00000022456.2">
    <property type="protein sequence ID" value="ENSACAP00000018237.2"/>
    <property type="gene ID" value="ENSACAG00000025558.2"/>
</dbReference>
<evidence type="ECO:0000259" key="11">
    <source>
        <dbReference type="PROSITE" id="PS50262"/>
    </source>
</evidence>
<dbReference type="Gene3D" id="1.20.1070.10">
    <property type="entry name" value="Rhodopsin 7-helix transmembrane proteins"/>
    <property type="match status" value="1"/>
</dbReference>
<feature type="transmembrane region" description="Helical" evidence="10">
    <location>
        <begin position="55"/>
        <end position="77"/>
    </location>
</feature>
<evidence type="ECO:0000256" key="3">
    <source>
        <dbReference type="ARBA" id="ARBA00022692"/>
    </source>
</evidence>
<dbReference type="PRINTS" id="PR01157">
    <property type="entry name" value="P2YPURNOCPTR"/>
</dbReference>
<sequence length="309" mass="35541">MNTTNSTECPSQELHSAIPAFLGIFSVGGLVFNAFSLWIFWFTLKRWNSSTMLQFNLALVDTMILPVTPLMVTYFSMGNDWPFGEFLCQFEAFTLSTHLYGSIYFLMLISIHRYQVIVHYKAKTFWRSKSSLKKLIMAFWAILLLQGLPIFFFLKTSVIDGKVKCLSIHQSELSYVFLLYGLVLGTFSFFLPFGISLVSYMMLGSYIGKISPVSLQGRVMKTKSVQMIVVTFLIFAICFMPLHVFRTAGTIVKYYSHSCRLLHDIEVAYYISLVFTTVNCCLDPFIYNFANERFNKSFSSSLRRLLFSK</sequence>
<evidence type="ECO:0000256" key="10">
    <source>
        <dbReference type="SAM" id="Phobius"/>
    </source>
</evidence>
<keyword evidence="8 9" id="KW-0807">Transducer</keyword>
<feature type="transmembrane region" description="Helical" evidence="10">
    <location>
        <begin position="224"/>
        <end position="245"/>
    </location>
</feature>
<dbReference type="PROSITE" id="PS50262">
    <property type="entry name" value="G_PROTEIN_RECEP_F1_2"/>
    <property type="match status" value="1"/>
</dbReference>
<comment type="similarity">
    <text evidence="9">Belongs to the G-protein coupled receptor 1 family.</text>
</comment>
<dbReference type="GO" id="GO:0005886">
    <property type="term" value="C:plasma membrane"/>
    <property type="evidence" value="ECO:0000318"/>
    <property type="project" value="GO_Central"/>
</dbReference>
<reference evidence="12" key="1">
    <citation type="submission" date="2009-12" db="EMBL/GenBank/DDBJ databases">
        <title>The Genome Sequence of Anolis carolinensis (Green Anole Lizard).</title>
        <authorList>
            <consortium name="The Genome Sequencing Platform"/>
            <person name="Di Palma F."/>
            <person name="Alfoldi J."/>
            <person name="Heiman D."/>
            <person name="Young S."/>
            <person name="Grabherr M."/>
            <person name="Johnson J."/>
            <person name="Lander E.S."/>
            <person name="Lindblad-Toh K."/>
        </authorList>
    </citation>
    <scope>NUCLEOTIDE SEQUENCE [LARGE SCALE GENOMIC DNA]</scope>
    <source>
        <strain evidence="12">JBL SC #1</strain>
    </source>
</reference>
<dbReference type="GeneTree" id="ENSGT01150000287001"/>
<protein>
    <recommendedName>
        <fullName evidence="11">G-protein coupled receptors family 1 profile domain-containing protein</fullName>
    </recommendedName>
</protein>
<dbReference type="PANTHER" id="PTHR24231">
    <property type="entry name" value="PURINOCEPTOR-RELATED G-PROTEIN COUPLED RECEPTOR"/>
    <property type="match status" value="1"/>
</dbReference>
<keyword evidence="6 10" id="KW-0472">Membrane</keyword>
<keyword evidence="5 9" id="KW-0297">G-protein coupled receptor</keyword>
<keyword evidence="4 10" id="KW-1133">Transmembrane helix</keyword>
<dbReference type="InParanoid" id="H9GQK1"/>
<dbReference type="SUPFAM" id="SSF81321">
    <property type="entry name" value="Family A G protein-coupled receptor-like"/>
    <property type="match status" value="1"/>
</dbReference>
<dbReference type="AlphaFoldDB" id="H9GQK1"/>
<gene>
    <name evidence="12" type="primary">LOC103281114</name>
</gene>
<evidence type="ECO:0000256" key="6">
    <source>
        <dbReference type="ARBA" id="ARBA00023136"/>
    </source>
</evidence>
<feature type="domain" description="G-protein coupled receptors family 1 profile" evidence="11">
    <location>
        <begin position="32"/>
        <end position="287"/>
    </location>
</feature>
<feature type="transmembrane region" description="Helical" evidence="10">
    <location>
        <begin position="20"/>
        <end position="43"/>
    </location>
</feature>
<dbReference type="OrthoDB" id="10018446at2759"/>
<feature type="transmembrane region" description="Helical" evidence="10">
    <location>
        <begin position="97"/>
        <end position="114"/>
    </location>
</feature>
<accession>H9GQK1</accession>
<dbReference type="CDD" id="cd15922">
    <property type="entry name" value="7tmA_P2Y-like"/>
    <property type="match status" value="1"/>
</dbReference>
<dbReference type="PROSITE" id="PS00237">
    <property type="entry name" value="G_PROTEIN_RECEP_F1_1"/>
    <property type="match status" value="1"/>
</dbReference>
<evidence type="ECO:0000256" key="9">
    <source>
        <dbReference type="RuleBase" id="RU000688"/>
    </source>
</evidence>
<dbReference type="GeneID" id="103281114"/>